<protein>
    <submittedName>
        <fullName evidence="1">Uncharacterized protein</fullName>
    </submittedName>
</protein>
<evidence type="ECO:0000313" key="1">
    <source>
        <dbReference type="EMBL" id="SPC25280.1"/>
    </source>
</evidence>
<name>A0A7Z7JEU6_9BURK</name>
<proteinExistence type="predicted"/>
<dbReference type="EMBL" id="OGUU01000034">
    <property type="protein sequence ID" value="SPC25280.1"/>
    <property type="molecule type" value="Genomic_DNA"/>
</dbReference>
<comment type="caution">
    <text evidence="1">The sequence shown here is derived from an EMBL/GenBank/DDBJ whole genome shotgun (WGS) entry which is preliminary data.</text>
</comment>
<dbReference type="Proteomes" id="UP000257139">
    <property type="component" value="Plasmid CBM2594_p"/>
</dbReference>
<dbReference type="AlphaFoldDB" id="A0A7Z7JEU6"/>
<gene>
    <name evidence="1" type="ORF">CBM2594_P280001</name>
</gene>
<organism evidence="1">
    <name type="scientific">Cupriavidus taiwanensis</name>
    <dbReference type="NCBI Taxonomy" id="164546"/>
    <lineage>
        <taxon>Bacteria</taxon>
        <taxon>Pseudomonadati</taxon>
        <taxon>Pseudomonadota</taxon>
        <taxon>Betaproteobacteria</taxon>
        <taxon>Burkholderiales</taxon>
        <taxon>Burkholderiaceae</taxon>
        <taxon>Cupriavidus</taxon>
    </lineage>
</organism>
<accession>A0A7Z7JEU6</accession>
<sequence length="71" mass="7614">MRSCDDKAFRDAPSSSIVLLAHGHLARVGPDVRAADRTRHGDQTAHADAVAAWAGMHLLFGVVHYPRGGHC</sequence>
<reference evidence="1" key="1">
    <citation type="submission" date="2018-01" db="EMBL/GenBank/DDBJ databases">
        <authorList>
            <person name="Clerissi C."/>
        </authorList>
    </citation>
    <scope>NUCLEOTIDE SEQUENCE [LARGE SCALE GENOMIC DNA]</scope>
    <source>
        <strain evidence="1">Cupriavidus taiwanensis STM 6021</strain>
    </source>
</reference>